<keyword evidence="2" id="KW-1185">Reference proteome</keyword>
<sequence length="94" mass="10742">MQAIVDGCPHLESLDTHRGFNVRLHGSIRATCLEKIKELRLPGDPTDGSLSNSVGEADGYESIDDRYDYDFDQWHICCFSGHDYHYFEDLHLPV</sequence>
<organism evidence="1 2">
    <name type="scientific">Acorus calamus</name>
    <name type="common">Sweet flag</name>
    <dbReference type="NCBI Taxonomy" id="4465"/>
    <lineage>
        <taxon>Eukaryota</taxon>
        <taxon>Viridiplantae</taxon>
        <taxon>Streptophyta</taxon>
        <taxon>Embryophyta</taxon>
        <taxon>Tracheophyta</taxon>
        <taxon>Spermatophyta</taxon>
        <taxon>Magnoliopsida</taxon>
        <taxon>Liliopsida</taxon>
        <taxon>Acoraceae</taxon>
        <taxon>Acorus</taxon>
    </lineage>
</organism>
<name>A0AAV9E5A1_ACOCL</name>
<accession>A0AAV9E5A1</accession>
<dbReference type="EMBL" id="JAUJYO010000009">
    <property type="protein sequence ID" value="KAK1308100.1"/>
    <property type="molecule type" value="Genomic_DNA"/>
</dbReference>
<reference evidence="1" key="2">
    <citation type="submission" date="2023-06" db="EMBL/GenBank/DDBJ databases">
        <authorList>
            <person name="Ma L."/>
            <person name="Liu K.-W."/>
            <person name="Li Z."/>
            <person name="Hsiao Y.-Y."/>
            <person name="Qi Y."/>
            <person name="Fu T."/>
            <person name="Tang G."/>
            <person name="Zhang D."/>
            <person name="Sun W.-H."/>
            <person name="Liu D.-K."/>
            <person name="Li Y."/>
            <person name="Chen G.-Z."/>
            <person name="Liu X.-D."/>
            <person name="Liao X.-Y."/>
            <person name="Jiang Y.-T."/>
            <person name="Yu X."/>
            <person name="Hao Y."/>
            <person name="Huang J."/>
            <person name="Zhao X.-W."/>
            <person name="Ke S."/>
            <person name="Chen Y.-Y."/>
            <person name="Wu W.-L."/>
            <person name="Hsu J.-L."/>
            <person name="Lin Y.-F."/>
            <person name="Huang M.-D."/>
            <person name="Li C.-Y."/>
            <person name="Huang L."/>
            <person name="Wang Z.-W."/>
            <person name="Zhao X."/>
            <person name="Zhong W.-Y."/>
            <person name="Peng D.-H."/>
            <person name="Ahmad S."/>
            <person name="Lan S."/>
            <person name="Zhang J.-S."/>
            <person name="Tsai W.-C."/>
            <person name="Van De Peer Y."/>
            <person name="Liu Z.-J."/>
        </authorList>
    </citation>
    <scope>NUCLEOTIDE SEQUENCE</scope>
    <source>
        <strain evidence="1">CP</strain>
        <tissue evidence="1">Leaves</tissue>
    </source>
</reference>
<proteinExistence type="predicted"/>
<comment type="caution">
    <text evidence="1">The sequence shown here is derived from an EMBL/GenBank/DDBJ whole genome shotgun (WGS) entry which is preliminary data.</text>
</comment>
<protein>
    <submittedName>
        <fullName evidence="1">F-box/LRR-repeat protein 22</fullName>
    </submittedName>
</protein>
<reference evidence="1" key="1">
    <citation type="journal article" date="2023" name="Nat. Commun.">
        <title>Diploid and tetraploid genomes of Acorus and the evolution of monocots.</title>
        <authorList>
            <person name="Ma L."/>
            <person name="Liu K.W."/>
            <person name="Li Z."/>
            <person name="Hsiao Y.Y."/>
            <person name="Qi Y."/>
            <person name="Fu T."/>
            <person name="Tang G.D."/>
            <person name="Zhang D."/>
            <person name="Sun W.H."/>
            <person name="Liu D.K."/>
            <person name="Li Y."/>
            <person name="Chen G.Z."/>
            <person name="Liu X.D."/>
            <person name="Liao X.Y."/>
            <person name="Jiang Y.T."/>
            <person name="Yu X."/>
            <person name="Hao Y."/>
            <person name="Huang J."/>
            <person name="Zhao X.W."/>
            <person name="Ke S."/>
            <person name="Chen Y.Y."/>
            <person name="Wu W.L."/>
            <person name="Hsu J.L."/>
            <person name="Lin Y.F."/>
            <person name="Huang M.D."/>
            <person name="Li C.Y."/>
            <person name="Huang L."/>
            <person name="Wang Z.W."/>
            <person name="Zhao X."/>
            <person name="Zhong W.Y."/>
            <person name="Peng D.H."/>
            <person name="Ahmad S."/>
            <person name="Lan S."/>
            <person name="Zhang J.S."/>
            <person name="Tsai W.C."/>
            <person name="Van de Peer Y."/>
            <person name="Liu Z.J."/>
        </authorList>
    </citation>
    <scope>NUCLEOTIDE SEQUENCE</scope>
    <source>
        <strain evidence="1">CP</strain>
    </source>
</reference>
<dbReference type="AlphaFoldDB" id="A0AAV9E5A1"/>
<evidence type="ECO:0000313" key="2">
    <source>
        <dbReference type="Proteomes" id="UP001180020"/>
    </source>
</evidence>
<gene>
    <name evidence="1" type="primary">FBL22</name>
    <name evidence="1" type="ORF">QJS10_CPA09g00685</name>
</gene>
<evidence type="ECO:0000313" key="1">
    <source>
        <dbReference type="EMBL" id="KAK1308100.1"/>
    </source>
</evidence>
<dbReference type="Proteomes" id="UP001180020">
    <property type="component" value="Unassembled WGS sequence"/>
</dbReference>